<keyword evidence="5" id="KW-0560">Oxidoreductase</keyword>
<organism evidence="10 11">
    <name type="scientific">Aquirhabdus parva</name>
    <dbReference type="NCBI Taxonomy" id="2283318"/>
    <lineage>
        <taxon>Bacteria</taxon>
        <taxon>Pseudomonadati</taxon>
        <taxon>Pseudomonadota</taxon>
        <taxon>Gammaproteobacteria</taxon>
        <taxon>Moraxellales</taxon>
        <taxon>Moraxellaceae</taxon>
        <taxon>Aquirhabdus</taxon>
    </lineage>
</organism>
<evidence type="ECO:0000256" key="7">
    <source>
        <dbReference type="PROSITE-ProRule" id="PRU00433"/>
    </source>
</evidence>
<evidence type="ECO:0000256" key="5">
    <source>
        <dbReference type="ARBA" id="ARBA00023002"/>
    </source>
</evidence>
<keyword evidence="4" id="KW-0732">Signal</keyword>
<protein>
    <submittedName>
        <fullName evidence="10">Cytochrome-c peroxidase</fullName>
    </submittedName>
</protein>
<evidence type="ECO:0000256" key="2">
    <source>
        <dbReference type="ARBA" id="ARBA00022617"/>
    </source>
</evidence>
<feature type="region of interest" description="Disordered" evidence="8">
    <location>
        <begin position="1"/>
        <end position="35"/>
    </location>
</feature>
<name>A0A345PB67_9GAMM</name>
<dbReference type="AlphaFoldDB" id="A0A345PB67"/>
<dbReference type="OrthoDB" id="9805202at2"/>
<keyword evidence="6 7" id="KW-0408">Iron</keyword>
<keyword evidence="11" id="KW-1185">Reference proteome</keyword>
<dbReference type="GO" id="GO:0004130">
    <property type="term" value="F:cytochrome-c peroxidase activity"/>
    <property type="evidence" value="ECO:0007669"/>
    <property type="project" value="TreeGrafter"/>
</dbReference>
<dbReference type="InterPro" id="IPR036909">
    <property type="entry name" value="Cyt_c-like_dom_sf"/>
</dbReference>
<evidence type="ECO:0000313" key="11">
    <source>
        <dbReference type="Proteomes" id="UP000253940"/>
    </source>
</evidence>
<dbReference type="GO" id="GO:0020037">
    <property type="term" value="F:heme binding"/>
    <property type="evidence" value="ECO:0007669"/>
    <property type="project" value="InterPro"/>
</dbReference>
<dbReference type="InterPro" id="IPR009056">
    <property type="entry name" value="Cyt_c-like_dom"/>
</dbReference>
<dbReference type="GO" id="GO:0030313">
    <property type="term" value="C:cell envelope"/>
    <property type="evidence" value="ECO:0007669"/>
    <property type="project" value="UniProtKB-SubCell"/>
</dbReference>
<evidence type="ECO:0000256" key="4">
    <source>
        <dbReference type="ARBA" id="ARBA00022729"/>
    </source>
</evidence>
<dbReference type="InterPro" id="IPR051395">
    <property type="entry name" value="Cytochrome_c_Peroxidase/MauG"/>
</dbReference>
<gene>
    <name evidence="10" type="ORF">HYN46_03980</name>
</gene>
<evidence type="ECO:0000259" key="9">
    <source>
        <dbReference type="PROSITE" id="PS51007"/>
    </source>
</evidence>
<evidence type="ECO:0000256" key="1">
    <source>
        <dbReference type="ARBA" id="ARBA00004196"/>
    </source>
</evidence>
<evidence type="ECO:0000256" key="8">
    <source>
        <dbReference type="SAM" id="MobiDB-lite"/>
    </source>
</evidence>
<dbReference type="PANTHER" id="PTHR30600:SF10">
    <property type="entry name" value="BLL6722 PROTEIN"/>
    <property type="match status" value="1"/>
</dbReference>
<dbReference type="GO" id="GO:0009055">
    <property type="term" value="F:electron transfer activity"/>
    <property type="evidence" value="ECO:0007669"/>
    <property type="project" value="InterPro"/>
</dbReference>
<evidence type="ECO:0000256" key="3">
    <source>
        <dbReference type="ARBA" id="ARBA00022723"/>
    </source>
</evidence>
<feature type="domain" description="Cytochrome c" evidence="9">
    <location>
        <begin position="239"/>
        <end position="415"/>
    </location>
</feature>
<evidence type="ECO:0000256" key="6">
    <source>
        <dbReference type="ARBA" id="ARBA00023004"/>
    </source>
</evidence>
<evidence type="ECO:0000313" key="10">
    <source>
        <dbReference type="EMBL" id="AXI04526.1"/>
    </source>
</evidence>
<sequence length="424" mass="47226">MSLISCSDKQSSKETPSSTQQIANKTENLAPSKASNVDQDDVYTMQMKAKPDFKKMQTLGRQIFFDKSLSASGTMSCASCHDPKFAYGSPNSLATQMGGADLKLMGARAVPSLRYQQNVPPFTEHHFDEDIDESIDQGAVGGHDWDGRAATLHAQSALPLLAKNEMANPSQAAVATKLRQAPYAAQFRDTFGSDALDDDSKAFKWTTLALEMFLQDPQEFYPYNSKYDAFLRGQIKLSAQEQRGLAAFNDPQKGNCASCHVSRISNTGGFPAFSDFGLIAIGVPRNNQLTVNQNPEYFDLGACGPERQDLKDKPQYCGTFRTPSLRNVALRKAFFHNGKFNTLEQVIEFYVTRDTNPAKWYPKNKDGSVHKFDDLPKQYQANINFDRPFNRKPGDKPALNDQEIRDMVVFLKTLNDGYVVKATK</sequence>
<proteinExistence type="predicted"/>
<feature type="domain" description="Cytochrome c" evidence="9">
    <location>
        <begin position="55"/>
        <end position="182"/>
    </location>
</feature>
<dbReference type="Proteomes" id="UP000253940">
    <property type="component" value="Chromosome"/>
</dbReference>
<dbReference type="PANTHER" id="PTHR30600">
    <property type="entry name" value="CYTOCHROME C PEROXIDASE-RELATED"/>
    <property type="match status" value="1"/>
</dbReference>
<dbReference type="EMBL" id="CP031222">
    <property type="protein sequence ID" value="AXI04526.1"/>
    <property type="molecule type" value="Genomic_DNA"/>
</dbReference>
<dbReference type="Pfam" id="PF03150">
    <property type="entry name" value="CCP_MauG"/>
    <property type="match status" value="1"/>
</dbReference>
<dbReference type="RefSeq" id="WP_114900590.1">
    <property type="nucleotide sequence ID" value="NZ_CP031222.1"/>
</dbReference>
<keyword evidence="3 7" id="KW-0479">Metal-binding</keyword>
<dbReference type="KEGG" id="mbah:HYN46_03980"/>
<dbReference type="Gene3D" id="1.10.760.10">
    <property type="entry name" value="Cytochrome c-like domain"/>
    <property type="match status" value="2"/>
</dbReference>
<dbReference type="GO" id="GO:0046872">
    <property type="term" value="F:metal ion binding"/>
    <property type="evidence" value="ECO:0007669"/>
    <property type="project" value="UniProtKB-KW"/>
</dbReference>
<reference evidence="10 11" key="1">
    <citation type="submission" date="2018-07" db="EMBL/GenBank/DDBJ databases">
        <title>Genome sequencing of Moraxellaceae gen. HYN0046.</title>
        <authorList>
            <person name="Kim M."/>
            <person name="Yi H."/>
        </authorList>
    </citation>
    <scope>NUCLEOTIDE SEQUENCE [LARGE SCALE GENOMIC DNA]</scope>
    <source>
        <strain evidence="10 11">HYN0046</strain>
    </source>
</reference>
<comment type="subcellular location">
    <subcellularLocation>
        <location evidence="1">Cell envelope</location>
    </subcellularLocation>
</comment>
<dbReference type="InterPro" id="IPR004852">
    <property type="entry name" value="Di-haem_cyt_c_peroxidsae"/>
</dbReference>
<dbReference type="SUPFAM" id="SSF46626">
    <property type="entry name" value="Cytochrome c"/>
    <property type="match status" value="2"/>
</dbReference>
<keyword evidence="10" id="KW-0575">Peroxidase</keyword>
<dbReference type="PROSITE" id="PS51007">
    <property type="entry name" value="CYTC"/>
    <property type="match status" value="2"/>
</dbReference>
<accession>A0A345PB67</accession>
<keyword evidence="2 7" id="KW-0349">Heme</keyword>